<dbReference type="EMBL" id="CAMKVN010012266">
    <property type="protein sequence ID" value="CAI2195298.1"/>
    <property type="molecule type" value="Genomic_DNA"/>
</dbReference>
<comment type="caution">
    <text evidence="1">The sequence shown here is derived from an EMBL/GenBank/DDBJ whole genome shotgun (WGS) entry which is preliminary data.</text>
</comment>
<keyword evidence="2" id="KW-1185">Reference proteome</keyword>
<gene>
    <name evidence="1" type="ORF">FWILDA_LOCUS17006</name>
</gene>
<name>A0A9W4T7E9_9GLOM</name>
<organism evidence="1 2">
    <name type="scientific">Funneliformis geosporum</name>
    <dbReference type="NCBI Taxonomy" id="1117311"/>
    <lineage>
        <taxon>Eukaryota</taxon>
        <taxon>Fungi</taxon>
        <taxon>Fungi incertae sedis</taxon>
        <taxon>Mucoromycota</taxon>
        <taxon>Glomeromycotina</taxon>
        <taxon>Glomeromycetes</taxon>
        <taxon>Glomerales</taxon>
        <taxon>Glomeraceae</taxon>
        <taxon>Funneliformis</taxon>
    </lineage>
</organism>
<dbReference type="AlphaFoldDB" id="A0A9W4T7E9"/>
<accession>A0A9W4T7E9</accession>
<proteinExistence type="predicted"/>
<sequence length="59" mass="6559">ESDDVIITKVRPYHKSHSSVTGYSVVGLFNTRCCSSSTSYGVADLSSHSRVYRFDETII</sequence>
<evidence type="ECO:0000313" key="2">
    <source>
        <dbReference type="Proteomes" id="UP001153678"/>
    </source>
</evidence>
<feature type="non-terminal residue" evidence="1">
    <location>
        <position position="1"/>
    </location>
</feature>
<reference evidence="1" key="1">
    <citation type="submission" date="2022-08" db="EMBL/GenBank/DDBJ databases">
        <authorList>
            <person name="Kallberg Y."/>
            <person name="Tangrot J."/>
            <person name="Rosling A."/>
        </authorList>
    </citation>
    <scope>NUCLEOTIDE SEQUENCE</scope>
    <source>
        <strain evidence="1">Wild A</strain>
    </source>
</reference>
<dbReference type="Proteomes" id="UP001153678">
    <property type="component" value="Unassembled WGS sequence"/>
</dbReference>
<evidence type="ECO:0000313" key="1">
    <source>
        <dbReference type="EMBL" id="CAI2195298.1"/>
    </source>
</evidence>
<feature type="non-terminal residue" evidence="1">
    <location>
        <position position="59"/>
    </location>
</feature>
<protein>
    <submittedName>
        <fullName evidence="1">13568_t:CDS:1</fullName>
    </submittedName>
</protein>